<dbReference type="EMBL" id="AP018449">
    <property type="protein sequence ID" value="BBB93134.1"/>
    <property type="molecule type" value="Genomic_DNA"/>
</dbReference>
<dbReference type="PANTHER" id="PTHR13767:SF2">
    <property type="entry name" value="PSEUDOURIDYLATE SYNTHASE TRUB1"/>
    <property type="match status" value="1"/>
</dbReference>
<feature type="domain" description="tRNA pseudouridine synthase II TruB subfamily 1 C-terminal" evidence="7">
    <location>
        <begin position="230"/>
        <end position="278"/>
    </location>
</feature>
<dbReference type="CDD" id="cd02573">
    <property type="entry name" value="PseudoU_synth_EcTruB"/>
    <property type="match status" value="1"/>
</dbReference>
<dbReference type="Proteomes" id="UP000276437">
    <property type="component" value="Chromosome"/>
</dbReference>
<dbReference type="Pfam" id="PF16198">
    <property type="entry name" value="TruB_C_2"/>
    <property type="match status" value="1"/>
</dbReference>
<evidence type="ECO:0000256" key="5">
    <source>
        <dbReference type="HAMAP-Rule" id="MF_01080"/>
    </source>
</evidence>
<dbReference type="GO" id="GO:0031119">
    <property type="term" value="P:tRNA pseudouridine synthesis"/>
    <property type="evidence" value="ECO:0007669"/>
    <property type="project" value="UniProtKB-UniRule"/>
</dbReference>
<organism evidence="9 10">
    <name type="scientific">Methylomusa anaerophila</name>
    <dbReference type="NCBI Taxonomy" id="1930071"/>
    <lineage>
        <taxon>Bacteria</taxon>
        <taxon>Bacillati</taxon>
        <taxon>Bacillota</taxon>
        <taxon>Negativicutes</taxon>
        <taxon>Selenomonadales</taxon>
        <taxon>Sporomusaceae</taxon>
        <taxon>Methylomusa</taxon>
    </lineage>
</organism>
<dbReference type="PANTHER" id="PTHR13767">
    <property type="entry name" value="TRNA-PSEUDOURIDINE SYNTHASE"/>
    <property type="match status" value="1"/>
</dbReference>
<dbReference type="GO" id="GO:1990481">
    <property type="term" value="P:mRNA pseudouridine synthesis"/>
    <property type="evidence" value="ECO:0007669"/>
    <property type="project" value="TreeGrafter"/>
</dbReference>
<evidence type="ECO:0000256" key="1">
    <source>
        <dbReference type="ARBA" id="ARBA00000385"/>
    </source>
</evidence>
<dbReference type="InterPro" id="IPR036974">
    <property type="entry name" value="PUA_sf"/>
</dbReference>
<keyword evidence="10" id="KW-1185">Reference proteome</keyword>
<evidence type="ECO:0000259" key="8">
    <source>
        <dbReference type="Pfam" id="PF16198"/>
    </source>
</evidence>
<sequence>MISGVLNILKPPGMTSHDVVSFIRRIYGIKRVGHAGTLDPAAAGVLPVFIGNATRLIEYTTNDDKSYRAEVTFGYETDTADDTGRITYTAIDCAVPEPSRIEQVLVSFLGEITQIPPIYSAIKVGGKKLYELARAGVDVEPKPRNIIIYDISLVKANYHKLLFDVTCSKGTYIRSLCVDIGKKLGCPAVMSFLVRTRVGQFFLENSWTIEEIAAAKEEAILPADRVLTIPSVVLTPDEAKAICNGRSVPYAYNHEIQVLKQSVKIYDQSNTFIGIGLLFKKTEGQHVLSPVKVLN</sequence>
<dbReference type="OrthoDB" id="9802309at2"/>
<dbReference type="KEGG" id="mana:MAMMFC1_03843"/>
<dbReference type="InterPro" id="IPR002501">
    <property type="entry name" value="PsdUridine_synth_N"/>
</dbReference>
<protein>
    <recommendedName>
        <fullName evidence="5">tRNA pseudouridine synthase B</fullName>
        <ecNumber evidence="5">5.4.99.25</ecNumber>
    </recommendedName>
    <alternativeName>
        <fullName evidence="5">tRNA pseudouridine(55) synthase</fullName>
        <shortName evidence="5">Psi55 synthase</shortName>
    </alternativeName>
    <alternativeName>
        <fullName evidence="5">tRNA pseudouridylate synthase</fullName>
    </alternativeName>
    <alternativeName>
        <fullName evidence="5">tRNA-uridine isomerase</fullName>
    </alternativeName>
</protein>
<evidence type="ECO:0000313" key="10">
    <source>
        <dbReference type="Proteomes" id="UP000276437"/>
    </source>
</evidence>
<comment type="catalytic activity">
    <reaction evidence="1 5">
        <text>uridine(55) in tRNA = pseudouridine(55) in tRNA</text>
        <dbReference type="Rhea" id="RHEA:42532"/>
        <dbReference type="Rhea" id="RHEA-COMP:10101"/>
        <dbReference type="Rhea" id="RHEA-COMP:10102"/>
        <dbReference type="ChEBI" id="CHEBI:65314"/>
        <dbReference type="ChEBI" id="CHEBI:65315"/>
        <dbReference type="EC" id="5.4.99.25"/>
    </reaction>
</comment>
<dbReference type="SUPFAM" id="SSF55120">
    <property type="entry name" value="Pseudouridine synthase"/>
    <property type="match status" value="1"/>
</dbReference>
<dbReference type="Pfam" id="PF01509">
    <property type="entry name" value="TruB_N"/>
    <property type="match status" value="1"/>
</dbReference>
<gene>
    <name evidence="5 9" type="primary">truB</name>
    <name evidence="9" type="ORF">MAMMFC1_03843</name>
</gene>
<dbReference type="InterPro" id="IPR014780">
    <property type="entry name" value="tRNA_psdUridine_synth_TruB"/>
</dbReference>
<dbReference type="Gene3D" id="3.30.2350.10">
    <property type="entry name" value="Pseudouridine synthase"/>
    <property type="match status" value="1"/>
</dbReference>
<dbReference type="Pfam" id="PF09157">
    <property type="entry name" value="TruB-C_2"/>
    <property type="match status" value="1"/>
</dbReference>
<evidence type="ECO:0000256" key="2">
    <source>
        <dbReference type="ARBA" id="ARBA00005642"/>
    </source>
</evidence>
<dbReference type="NCBIfam" id="TIGR00431">
    <property type="entry name" value="TruB"/>
    <property type="match status" value="1"/>
</dbReference>
<reference evidence="9 10" key="1">
    <citation type="journal article" date="2018" name="Int. J. Syst. Evol. Microbiol.">
        <title>Methylomusa anaerophila gen. nov., sp. nov., an anaerobic methanol-utilizing bacterium isolated from a microbial fuel cell.</title>
        <authorList>
            <person name="Amano N."/>
            <person name="Yamamuro A."/>
            <person name="Miyahara M."/>
            <person name="Kouzuma A."/>
            <person name="Abe T."/>
            <person name="Watanabe K."/>
        </authorList>
    </citation>
    <scope>NUCLEOTIDE SEQUENCE [LARGE SCALE GENOMIC DNA]</scope>
    <source>
        <strain evidence="9 10">MMFC1</strain>
    </source>
</reference>
<dbReference type="InterPro" id="IPR020103">
    <property type="entry name" value="PsdUridine_synth_cat_dom_sf"/>
</dbReference>
<dbReference type="RefSeq" id="WP_126310003.1">
    <property type="nucleotide sequence ID" value="NZ_AP018449.1"/>
</dbReference>
<evidence type="ECO:0000259" key="7">
    <source>
        <dbReference type="Pfam" id="PF09157"/>
    </source>
</evidence>
<keyword evidence="4 5" id="KW-0413">Isomerase</keyword>
<proteinExistence type="inferred from homology"/>
<feature type="domain" description="tRNA pseudouridylate synthase B C-terminal" evidence="8">
    <location>
        <begin position="174"/>
        <end position="223"/>
    </location>
</feature>
<accession>A0A348APY6</accession>
<feature type="domain" description="Pseudouridine synthase II N-terminal" evidence="6">
    <location>
        <begin position="24"/>
        <end position="173"/>
    </location>
</feature>
<evidence type="ECO:0000256" key="4">
    <source>
        <dbReference type="ARBA" id="ARBA00023235"/>
    </source>
</evidence>
<dbReference type="HAMAP" id="MF_01080">
    <property type="entry name" value="TruB_bact"/>
    <property type="match status" value="1"/>
</dbReference>
<evidence type="ECO:0000259" key="6">
    <source>
        <dbReference type="Pfam" id="PF01509"/>
    </source>
</evidence>
<dbReference type="InterPro" id="IPR032819">
    <property type="entry name" value="TruB_C"/>
</dbReference>
<name>A0A348APY6_9FIRM</name>
<keyword evidence="3 5" id="KW-0819">tRNA processing</keyword>
<dbReference type="Gene3D" id="2.30.130.10">
    <property type="entry name" value="PUA domain"/>
    <property type="match status" value="1"/>
</dbReference>
<dbReference type="GO" id="GO:0160148">
    <property type="term" value="F:tRNA pseudouridine(55) synthase activity"/>
    <property type="evidence" value="ECO:0007669"/>
    <property type="project" value="UniProtKB-EC"/>
</dbReference>
<evidence type="ECO:0000313" key="9">
    <source>
        <dbReference type="EMBL" id="BBB93134.1"/>
    </source>
</evidence>
<feature type="active site" description="Nucleophile" evidence="5">
    <location>
        <position position="39"/>
    </location>
</feature>
<dbReference type="GO" id="GO:0003723">
    <property type="term" value="F:RNA binding"/>
    <property type="evidence" value="ECO:0007669"/>
    <property type="project" value="InterPro"/>
</dbReference>
<dbReference type="InterPro" id="IPR015240">
    <property type="entry name" value="tRNA_sdUridine_synth_fam1_C"/>
</dbReference>
<comment type="similarity">
    <text evidence="2 5">Belongs to the pseudouridine synthase TruB family. Type 1 subfamily.</text>
</comment>
<evidence type="ECO:0000256" key="3">
    <source>
        <dbReference type="ARBA" id="ARBA00022694"/>
    </source>
</evidence>
<dbReference type="AlphaFoldDB" id="A0A348APY6"/>
<dbReference type="EC" id="5.4.99.25" evidence="5"/>
<comment type="function">
    <text evidence="5">Responsible for synthesis of pseudouridine from uracil-55 in the psi GC loop of transfer RNAs.</text>
</comment>